<organism evidence="2 3">
    <name type="scientific">Verticillium dahliae (strain VdLs.17 / ATCC MYA-4575 / FGSC 10137)</name>
    <name type="common">Verticillium wilt</name>
    <dbReference type="NCBI Taxonomy" id="498257"/>
    <lineage>
        <taxon>Eukaryota</taxon>
        <taxon>Fungi</taxon>
        <taxon>Dikarya</taxon>
        <taxon>Ascomycota</taxon>
        <taxon>Pezizomycotina</taxon>
        <taxon>Sordariomycetes</taxon>
        <taxon>Hypocreomycetidae</taxon>
        <taxon>Glomerellales</taxon>
        <taxon>Plectosphaerellaceae</taxon>
        <taxon>Verticillium</taxon>
    </lineage>
</organism>
<evidence type="ECO:0000313" key="3">
    <source>
        <dbReference type="Proteomes" id="UP000001611"/>
    </source>
</evidence>
<evidence type="ECO:0000256" key="1">
    <source>
        <dbReference type="SAM" id="MobiDB-lite"/>
    </source>
</evidence>
<dbReference type="SUPFAM" id="SSF50129">
    <property type="entry name" value="GroES-like"/>
    <property type="match status" value="1"/>
</dbReference>
<name>G2X5G0_VERDV</name>
<reference evidence="2 3" key="1">
    <citation type="submission" date="2008-03" db="EMBL/GenBank/DDBJ databases">
        <title>The Genome Sequence of Verticillium dahliae VdLs.17.</title>
        <authorList>
            <consortium name="The Broad Institute Genome Sequencing Platform"/>
            <person name="Ma L.-J.J."/>
            <person name="Klosterman S.J."/>
            <person name="Subbarao K."/>
            <person name="Dobinson K."/>
            <person name="Veronese P."/>
            <person name="Kang S."/>
            <person name="Gold S.E."/>
            <person name="Young S."/>
            <person name="Jaffe D."/>
            <person name="Gnerre S."/>
            <person name="Berlin A."/>
            <person name="Heiman D."/>
            <person name="Hepburn T."/>
            <person name="Sykes S."/>
            <person name="Alvarado L."/>
            <person name="Kodira C.D."/>
            <person name="Lander E."/>
            <person name="Galagan J."/>
            <person name="Nusbaum C."/>
            <person name="Birren B."/>
        </authorList>
    </citation>
    <scope>NUCLEOTIDE SEQUENCE [LARGE SCALE GENOMIC DNA]</scope>
    <source>
        <strain evidence="3">VdLs.17 / ATCC MYA-4575 / FGSC 10137</strain>
    </source>
</reference>
<dbReference type="InterPro" id="IPR011032">
    <property type="entry name" value="GroES-like_sf"/>
</dbReference>
<dbReference type="KEGG" id="vda:VDAG_05465"/>
<sequence length="174" mass="19742">MPSRNQANRPPITRSSPRSATNYRSLRLSRQERETGSLIMPWCWILHWPPPIIAPTFNKFFIYKKVPEGLPIAGQDLVVEDRPINLENAPLYSSILVEVLYSSFDPYIYGRIRDPKVKSYSPPFELDASLRPRLAYPKTPTRASTRSASLSLARSSLFPPPLTPLGSSLEALFR</sequence>
<dbReference type="Proteomes" id="UP000001611">
    <property type="component" value="Chromosome 2"/>
</dbReference>
<evidence type="ECO:0000313" key="2">
    <source>
        <dbReference type="EMBL" id="EGY14301.1"/>
    </source>
</evidence>
<protein>
    <submittedName>
        <fullName evidence="2">Uncharacterized protein</fullName>
    </submittedName>
</protein>
<dbReference type="Gene3D" id="3.90.180.10">
    <property type="entry name" value="Medium-chain alcohol dehydrogenases, catalytic domain"/>
    <property type="match status" value="1"/>
</dbReference>
<gene>
    <name evidence="2" type="ORF">VDAG_05465</name>
</gene>
<feature type="region of interest" description="Disordered" evidence="1">
    <location>
        <begin position="1"/>
        <end position="27"/>
    </location>
</feature>
<dbReference type="OrthoDB" id="809632at2759"/>
<dbReference type="InParanoid" id="G2X5G0"/>
<dbReference type="GeneID" id="20706928"/>
<keyword evidence="3" id="KW-1185">Reference proteome</keyword>
<accession>G2X5G0</accession>
<feature type="compositionally biased region" description="Polar residues" evidence="1">
    <location>
        <begin position="1"/>
        <end position="24"/>
    </location>
</feature>
<dbReference type="HOGENOM" id="CLU_131687_0_0_1"/>
<proteinExistence type="predicted"/>
<dbReference type="EMBL" id="DS572704">
    <property type="protein sequence ID" value="EGY14301.1"/>
    <property type="molecule type" value="Genomic_DNA"/>
</dbReference>
<dbReference type="RefSeq" id="XP_009650655.1">
    <property type="nucleotide sequence ID" value="XM_009652360.1"/>
</dbReference>
<dbReference type="AlphaFoldDB" id="G2X5G0"/>